<feature type="transmembrane region" description="Helical" evidence="5">
    <location>
        <begin position="194"/>
        <end position="216"/>
    </location>
</feature>
<comment type="subcellular location">
    <subcellularLocation>
        <location evidence="1">Membrane</location>
        <topology evidence="1">Multi-pass membrane protein</topology>
    </subcellularLocation>
</comment>
<name>A0A7J5XXA4_DISMA</name>
<feature type="transmembrane region" description="Helical" evidence="5">
    <location>
        <begin position="171"/>
        <end position="188"/>
    </location>
</feature>
<evidence type="ECO:0000313" key="8">
    <source>
        <dbReference type="Proteomes" id="UP000518266"/>
    </source>
</evidence>
<sequence length="428" mass="48080">MKDFADSISFLGQWGRFQQVVFFLLCVSLVPNGFGTFILVFLTDVPRHHCVVPGFNLTEDWNTTIIPIEVVNGKQEQSRCSRYRLDVVRNLSAQGFIPGRDVNLTELEQEGCVDGWSYSKDIFQSTLVSEFDLVCSDEWKQPFTATVYFIGVLFGSFFSGQLSDRFGRKPVLFATMAVQTFFSFIQFFSTSWTMFTILLFFNGLGQMSNFVAALVLGAEILTRNVRVLYSSLGSCLGFAIGYMILPLAAYFLRDWKSLMLASSLPGLLYLPLWTFIPESPRWLLSQGKVEEAEAIVRKAAKWNKVKVPNIIFQDYSVSLSALPVVGTPFYNTFLIFCSTTGYYGLSLNTAQLHANPYISCFISAAVEVPAYISSWLILHYLPRRPSIISSLLLGAMPLYLILLVPQSLPNLCIALEMFGKYAFTTTSP</sequence>
<dbReference type="PROSITE" id="PS50850">
    <property type="entry name" value="MFS"/>
    <property type="match status" value="1"/>
</dbReference>
<dbReference type="OrthoDB" id="3936150at2759"/>
<proteinExistence type="predicted"/>
<dbReference type="PROSITE" id="PS00216">
    <property type="entry name" value="SUGAR_TRANSPORT_1"/>
    <property type="match status" value="1"/>
</dbReference>
<keyword evidence="4 5" id="KW-0472">Membrane</keyword>
<evidence type="ECO:0000256" key="1">
    <source>
        <dbReference type="ARBA" id="ARBA00004141"/>
    </source>
</evidence>
<dbReference type="InterPro" id="IPR005828">
    <property type="entry name" value="MFS_sugar_transport-like"/>
</dbReference>
<evidence type="ECO:0000313" key="7">
    <source>
        <dbReference type="EMBL" id="KAF3841149.1"/>
    </source>
</evidence>
<reference evidence="7 8" key="1">
    <citation type="submission" date="2020-03" db="EMBL/GenBank/DDBJ databases">
        <title>Dissostichus mawsoni Genome sequencing and assembly.</title>
        <authorList>
            <person name="Park H."/>
        </authorList>
    </citation>
    <scope>NUCLEOTIDE SEQUENCE [LARGE SCALE GENOMIC DNA]</scope>
    <source>
        <strain evidence="7">DM0001</strain>
        <tissue evidence="7">Muscle</tissue>
    </source>
</reference>
<dbReference type="AlphaFoldDB" id="A0A7J5XXA4"/>
<dbReference type="SUPFAM" id="SSF103473">
    <property type="entry name" value="MFS general substrate transporter"/>
    <property type="match status" value="1"/>
</dbReference>
<feature type="transmembrane region" description="Helical" evidence="5">
    <location>
        <begin position="390"/>
        <end position="408"/>
    </location>
</feature>
<evidence type="ECO:0000256" key="3">
    <source>
        <dbReference type="ARBA" id="ARBA00022989"/>
    </source>
</evidence>
<evidence type="ECO:0000256" key="5">
    <source>
        <dbReference type="SAM" id="Phobius"/>
    </source>
</evidence>
<feature type="transmembrane region" description="Helical" evidence="5">
    <location>
        <begin position="20"/>
        <end position="42"/>
    </location>
</feature>
<dbReference type="Proteomes" id="UP000518266">
    <property type="component" value="Unassembled WGS sequence"/>
</dbReference>
<accession>A0A7J5XXA4</accession>
<feature type="transmembrane region" description="Helical" evidence="5">
    <location>
        <begin position="321"/>
        <end position="344"/>
    </location>
</feature>
<dbReference type="InterPro" id="IPR020846">
    <property type="entry name" value="MFS_dom"/>
</dbReference>
<evidence type="ECO:0000259" key="6">
    <source>
        <dbReference type="PROSITE" id="PS50850"/>
    </source>
</evidence>
<keyword evidence="2 5" id="KW-0812">Transmembrane</keyword>
<evidence type="ECO:0000256" key="4">
    <source>
        <dbReference type="ARBA" id="ARBA00023136"/>
    </source>
</evidence>
<feature type="transmembrane region" description="Helical" evidence="5">
    <location>
        <begin position="356"/>
        <end position="378"/>
    </location>
</feature>
<feature type="domain" description="Major facilitator superfamily (MFS) profile" evidence="6">
    <location>
        <begin position="87"/>
        <end position="428"/>
    </location>
</feature>
<dbReference type="Pfam" id="PF00083">
    <property type="entry name" value="Sugar_tr"/>
    <property type="match status" value="1"/>
</dbReference>
<gene>
    <name evidence="7" type="ORF">F7725_007011</name>
</gene>
<feature type="transmembrane region" description="Helical" evidence="5">
    <location>
        <begin position="142"/>
        <end position="159"/>
    </location>
</feature>
<feature type="transmembrane region" description="Helical" evidence="5">
    <location>
        <begin position="228"/>
        <end position="252"/>
    </location>
</feature>
<dbReference type="Gene3D" id="1.20.1250.20">
    <property type="entry name" value="MFS general substrate transporter like domains"/>
    <property type="match status" value="1"/>
</dbReference>
<evidence type="ECO:0000256" key="2">
    <source>
        <dbReference type="ARBA" id="ARBA00022692"/>
    </source>
</evidence>
<dbReference type="PANTHER" id="PTHR24064">
    <property type="entry name" value="SOLUTE CARRIER FAMILY 22 MEMBER"/>
    <property type="match status" value="1"/>
</dbReference>
<dbReference type="EMBL" id="JAAKFY010000020">
    <property type="protein sequence ID" value="KAF3841149.1"/>
    <property type="molecule type" value="Genomic_DNA"/>
</dbReference>
<dbReference type="InterPro" id="IPR036259">
    <property type="entry name" value="MFS_trans_sf"/>
</dbReference>
<comment type="caution">
    <text evidence="7">The sequence shown here is derived from an EMBL/GenBank/DDBJ whole genome shotgun (WGS) entry which is preliminary data.</text>
</comment>
<keyword evidence="8" id="KW-1185">Reference proteome</keyword>
<dbReference type="GO" id="GO:0016020">
    <property type="term" value="C:membrane"/>
    <property type="evidence" value="ECO:0007669"/>
    <property type="project" value="UniProtKB-SubCell"/>
</dbReference>
<organism evidence="7 8">
    <name type="scientific">Dissostichus mawsoni</name>
    <name type="common">Antarctic cod</name>
    <dbReference type="NCBI Taxonomy" id="36200"/>
    <lineage>
        <taxon>Eukaryota</taxon>
        <taxon>Metazoa</taxon>
        <taxon>Chordata</taxon>
        <taxon>Craniata</taxon>
        <taxon>Vertebrata</taxon>
        <taxon>Euteleostomi</taxon>
        <taxon>Actinopterygii</taxon>
        <taxon>Neopterygii</taxon>
        <taxon>Teleostei</taxon>
        <taxon>Neoteleostei</taxon>
        <taxon>Acanthomorphata</taxon>
        <taxon>Eupercaria</taxon>
        <taxon>Perciformes</taxon>
        <taxon>Notothenioidei</taxon>
        <taxon>Nototheniidae</taxon>
        <taxon>Dissostichus</taxon>
    </lineage>
</organism>
<protein>
    <recommendedName>
        <fullName evidence="6">Major facilitator superfamily (MFS) profile domain-containing protein</fullName>
    </recommendedName>
</protein>
<dbReference type="InterPro" id="IPR005829">
    <property type="entry name" value="Sugar_transporter_CS"/>
</dbReference>
<keyword evidence="3 5" id="KW-1133">Transmembrane helix</keyword>
<dbReference type="GO" id="GO:0022857">
    <property type="term" value="F:transmembrane transporter activity"/>
    <property type="evidence" value="ECO:0007669"/>
    <property type="project" value="InterPro"/>
</dbReference>